<organism evidence="7 8">
    <name type="scientific">Actinoallomurus iriomotensis</name>
    <dbReference type="NCBI Taxonomy" id="478107"/>
    <lineage>
        <taxon>Bacteria</taxon>
        <taxon>Bacillati</taxon>
        <taxon>Actinomycetota</taxon>
        <taxon>Actinomycetes</taxon>
        <taxon>Streptosporangiales</taxon>
        <taxon>Thermomonosporaceae</taxon>
        <taxon>Actinoallomurus</taxon>
    </lineage>
</organism>
<dbReference type="AlphaFoldDB" id="A0A9W6W2V0"/>
<evidence type="ECO:0000256" key="2">
    <source>
        <dbReference type="ARBA" id="ARBA00023002"/>
    </source>
</evidence>
<dbReference type="Pfam" id="PF00389">
    <property type="entry name" value="2-Hacid_dh"/>
    <property type="match status" value="1"/>
</dbReference>
<feature type="domain" description="D-isomer specific 2-hydroxyacid dehydrogenase NAD-binding" evidence="6">
    <location>
        <begin position="122"/>
        <end position="296"/>
    </location>
</feature>
<dbReference type="FunFam" id="3.40.50.720:FF:000203">
    <property type="entry name" value="D-3-phosphoglycerate dehydrogenase (SerA)"/>
    <property type="match status" value="1"/>
</dbReference>
<sequence length="351" mass="37270">MPEPFRVGLTRDFLTDDGRIGWGDIGLSRLDEAALDDGVVWDFLPAAEDGELAAADVAGYDALIVLGPRVTAATVADADRLSLVARFGVGYDNVDVAACTEAGVLVTITPDGVRRPVAVSALTLLLALSHRVLDKDRLVRTGRWNDKLDHMGVSPSGRTLGLIGWGNIGREVSRLCEPLGMTQLAADPYADPQAAAARGVELVELEDLLARADFAVVTCALTPQTHHLLDAGRLALMKPTAFLVNVARGPIVEQSALTEVLAERRIAGAALDVLEAEPPHPDDPLLSLPNVLLAPHAIAWTDELALGNGEGAIAAVLDLASGREPAHPVNPQALDHPRLRARIRHSRKAVR</sequence>
<dbReference type="Proteomes" id="UP001165074">
    <property type="component" value="Unassembled WGS sequence"/>
</dbReference>
<dbReference type="InterPro" id="IPR029753">
    <property type="entry name" value="D-isomer_DH_CS"/>
</dbReference>
<feature type="domain" description="D-isomer specific 2-hydroxyacid dehydrogenase catalytic" evidence="5">
    <location>
        <begin position="37"/>
        <end position="330"/>
    </location>
</feature>
<dbReference type="SUPFAM" id="SSF51735">
    <property type="entry name" value="NAD(P)-binding Rossmann-fold domains"/>
    <property type="match status" value="1"/>
</dbReference>
<dbReference type="EMBL" id="BSTK01000011">
    <property type="protein sequence ID" value="GLY88809.1"/>
    <property type="molecule type" value="Genomic_DNA"/>
</dbReference>
<dbReference type="GO" id="GO:0016616">
    <property type="term" value="F:oxidoreductase activity, acting on the CH-OH group of donors, NAD or NADP as acceptor"/>
    <property type="evidence" value="ECO:0007669"/>
    <property type="project" value="InterPro"/>
</dbReference>
<dbReference type="GO" id="GO:0051287">
    <property type="term" value="F:NAD binding"/>
    <property type="evidence" value="ECO:0007669"/>
    <property type="project" value="InterPro"/>
</dbReference>
<evidence type="ECO:0000256" key="3">
    <source>
        <dbReference type="ARBA" id="ARBA00023027"/>
    </source>
</evidence>
<dbReference type="InterPro" id="IPR050857">
    <property type="entry name" value="D-2-hydroxyacid_DH"/>
</dbReference>
<dbReference type="SUPFAM" id="SSF52283">
    <property type="entry name" value="Formate/glycerate dehydrogenase catalytic domain-like"/>
    <property type="match status" value="1"/>
</dbReference>
<dbReference type="RefSeq" id="WP_285578680.1">
    <property type="nucleotide sequence ID" value="NZ_BSTK01000011.1"/>
</dbReference>
<dbReference type="InterPro" id="IPR036291">
    <property type="entry name" value="NAD(P)-bd_dom_sf"/>
</dbReference>
<dbReference type="PANTHER" id="PTHR42789">
    <property type="entry name" value="D-ISOMER SPECIFIC 2-HYDROXYACID DEHYDROGENASE FAMILY PROTEIN (AFU_ORTHOLOGUE AFUA_6G10090)"/>
    <property type="match status" value="1"/>
</dbReference>
<dbReference type="Gene3D" id="3.40.50.720">
    <property type="entry name" value="NAD(P)-binding Rossmann-like Domain"/>
    <property type="match status" value="2"/>
</dbReference>
<dbReference type="PANTHER" id="PTHR42789:SF1">
    <property type="entry name" value="D-ISOMER SPECIFIC 2-HYDROXYACID DEHYDROGENASE FAMILY PROTEIN (AFU_ORTHOLOGUE AFUA_6G10090)"/>
    <property type="match status" value="1"/>
</dbReference>
<comment type="similarity">
    <text evidence="1 4">Belongs to the D-isomer specific 2-hydroxyacid dehydrogenase family.</text>
</comment>
<dbReference type="PROSITE" id="PS00671">
    <property type="entry name" value="D_2_HYDROXYACID_DH_3"/>
    <property type="match status" value="1"/>
</dbReference>
<evidence type="ECO:0000313" key="8">
    <source>
        <dbReference type="Proteomes" id="UP001165074"/>
    </source>
</evidence>
<dbReference type="InterPro" id="IPR006139">
    <property type="entry name" value="D-isomer_2_OHA_DH_cat_dom"/>
</dbReference>
<proteinExistence type="inferred from homology"/>
<comment type="caution">
    <text evidence="7">The sequence shown here is derived from an EMBL/GenBank/DDBJ whole genome shotgun (WGS) entry which is preliminary data.</text>
</comment>
<accession>A0A9W6W2V0</accession>
<gene>
    <name evidence="7" type="ORF">Airi02_067380</name>
</gene>
<keyword evidence="2 4" id="KW-0560">Oxidoreductase</keyword>
<name>A0A9W6W2V0_9ACTN</name>
<evidence type="ECO:0000259" key="6">
    <source>
        <dbReference type="Pfam" id="PF02826"/>
    </source>
</evidence>
<evidence type="ECO:0000259" key="5">
    <source>
        <dbReference type="Pfam" id="PF00389"/>
    </source>
</evidence>
<evidence type="ECO:0000313" key="7">
    <source>
        <dbReference type="EMBL" id="GLY88809.1"/>
    </source>
</evidence>
<dbReference type="InterPro" id="IPR006140">
    <property type="entry name" value="D-isomer_DH_NAD-bd"/>
</dbReference>
<evidence type="ECO:0000256" key="4">
    <source>
        <dbReference type="RuleBase" id="RU003719"/>
    </source>
</evidence>
<keyword evidence="8" id="KW-1185">Reference proteome</keyword>
<reference evidence="7" key="1">
    <citation type="submission" date="2023-03" db="EMBL/GenBank/DDBJ databases">
        <title>Actinoallomurus iriomotensis NBRC 103684.</title>
        <authorList>
            <person name="Ichikawa N."/>
            <person name="Sato H."/>
            <person name="Tonouchi N."/>
        </authorList>
    </citation>
    <scope>NUCLEOTIDE SEQUENCE</scope>
    <source>
        <strain evidence="7">NBRC 103684</strain>
    </source>
</reference>
<dbReference type="Pfam" id="PF02826">
    <property type="entry name" value="2-Hacid_dh_C"/>
    <property type="match status" value="1"/>
</dbReference>
<protein>
    <submittedName>
        <fullName evidence="7">Dehydrogenase</fullName>
    </submittedName>
</protein>
<evidence type="ECO:0000256" key="1">
    <source>
        <dbReference type="ARBA" id="ARBA00005854"/>
    </source>
</evidence>
<keyword evidence="3" id="KW-0520">NAD</keyword>